<feature type="domain" description="NADH-rubredoxin oxidoreductase C-terminal" evidence="5">
    <location>
        <begin position="312"/>
        <end position="378"/>
    </location>
</feature>
<dbReference type="InterPro" id="IPR023753">
    <property type="entry name" value="FAD/NAD-binding_dom"/>
</dbReference>
<accession>A0A410DSP8</accession>
<keyword evidence="3" id="KW-0274">FAD</keyword>
<dbReference type="Pfam" id="PF18267">
    <property type="entry name" value="Rubredoxin_C"/>
    <property type="match status" value="1"/>
</dbReference>
<organism evidence="6 7">
    <name type="scientific">Clostridium manihotivorum</name>
    <dbReference type="NCBI Taxonomy" id="2320868"/>
    <lineage>
        <taxon>Bacteria</taxon>
        <taxon>Bacillati</taxon>
        <taxon>Bacillota</taxon>
        <taxon>Clostridia</taxon>
        <taxon>Eubacteriales</taxon>
        <taxon>Clostridiaceae</taxon>
        <taxon>Clostridium</taxon>
    </lineage>
</organism>
<evidence type="ECO:0000256" key="3">
    <source>
        <dbReference type="ARBA" id="ARBA00022827"/>
    </source>
</evidence>
<dbReference type="PANTHER" id="PTHR43429">
    <property type="entry name" value="PYRIDINE NUCLEOTIDE-DISULFIDE OXIDOREDUCTASE DOMAIN-CONTAINING"/>
    <property type="match status" value="1"/>
</dbReference>
<dbReference type="AlphaFoldDB" id="A0A410DSP8"/>
<dbReference type="PRINTS" id="PR00368">
    <property type="entry name" value="FADPNR"/>
</dbReference>
<dbReference type="RefSeq" id="WP_128212890.1">
    <property type="nucleotide sequence ID" value="NZ_CP025746.1"/>
</dbReference>
<dbReference type="Pfam" id="PF07992">
    <property type="entry name" value="Pyr_redox_2"/>
    <property type="match status" value="1"/>
</dbReference>
<dbReference type="InterPro" id="IPR036188">
    <property type="entry name" value="FAD/NAD-bd_sf"/>
</dbReference>
<keyword evidence="2" id="KW-0285">Flavoprotein</keyword>
<dbReference type="InterPro" id="IPR050260">
    <property type="entry name" value="FAD-bd_OxRdtase"/>
</dbReference>
<name>A0A410DSP8_9CLOT</name>
<evidence type="ECO:0000313" key="6">
    <source>
        <dbReference type="EMBL" id="QAA32099.1"/>
    </source>
</evidence>
<dbReference type="InterPro" id="IPR041575">
    <property type="entry name" value="Rubredoxin_C"/>
</dbReference>
<evidence type="ECO:0000313" key="7">
    <source>
        <dbReference type="Proteomes" id="UP000286268"/>
    </source>
</evidence>
<dbReference type="KEGG" id="cmah:C1I91_10765"/>
<dbReference type="OrthoDB" id="9807946at2"/>
<feature type="domain" description="FAD/NAD(P)-binding" evidence="4">
    <location>
        <begin position="1"/>
        <end position="290"/>
    </location>
</feature>
<evidence type="ECO:0000256" key="2">
    <source>
        <dbReference type="ARBA" id="ARBA00022630"/>
    </source>
</evidence>
<sequence length="408" mass="44607">MKYVIIGASASGINAAKTLRNLDLTSDITVISKDVNVYSRCMLHHLISGERNLDRLSFVEKDFFEKNNVNWLKGLDVKDLNTATKTLVLSDGQTISYDKLLIASGASASIPPIKNLREATNVHPLRNIEDAISIKESCKPQDNVVIIGAGLVGIDAAVGLIEKKVNIHLVEMADRILPLQLDKKAAVKYEKLLKDNNVTLHLSSSAKEVVLNEKGEATGLIINDNELIPCSTIVVAAGVRPNIDFLKNSNINCDRGILIDEFCRTNIEDIYAAGDVTALSPIWPVAVRQGKTAASNMAGKEISCKDNFAFLNSMNFLGLQAASIGIANAPDDSYDINTLETKNVYKKIIHKDGVIYGALLVGDLSYCGVLTYLIKNKIDVSHIKKNLFDLNFADFYGTKENGEYTYAI</sequence>
<dbReference type="GO" id="GO:0016491">
    <property type="term" value="F:oxidoreductase activity"/>
    <property type="evidence" value="ECO:0007669"/>
    <property type="project" value="InterPro"/>
</dbReference>
<dbReference type="EMBL" id="CP025746">
    <property type="protein sequence ID" value="QAA32099.1"/>
    <property type="molecule type" value="Genomic_DNA"/>
</dbReference>
<reference evidence="6 7" key="1">
    <citation type="submission" date="2018-01" db="EMBL/GenBank/DDBJ databases">
        <title>Genome Sequencing and Assembly of Anaerobacter polyendosporus strain CT4.</title>
        <authorList>
            <person name="Tachaapaikoon C."/>
            <person name="Sutheeworapong S."/>
            <person name="Jenjaroenpun P."/>
            <person name="Wongsurawat T."/>
            <person name="Nookeaw I."/>
            <person name="Cheawchanlertfa P."/>
            <person name="Kosugi A."/>
            <person name="Cheevadhanarak S."/>
            <person name="Ratanakhanokchai K."/>
        </authorList>
    </citation>
    <scope>NUCLEOTIDE SEQUENCE [LARGE SCALE GENOMIC DNA]</scope>
    <source>
        <strain evidence="6 7">CT4</strain>
    </source>
</reference>
<dbReference type="Gene3D" id="3.50.50.60">
    <property type="entry name" value="FAD/NAD(P)-binding domain"/>
    <property type="match status" value="2"/>
</dbReference>
<comment type="cofactor">
    <cofactor evidence="1">
        <name>FAD</name>
        <dbReference type="ChEBI" id="CHEBI:57692"/>
    </cofactor>
</comment>
<dbReference type="InterPro" id="IPR016156">
    <property type="entry name" value="FAD/NAD-linked_Rdtase_dimer_sf"/>
</dbReference>
<keyword evidence="7" id="KW-1185">Reference proteome</keyword>
<proteinExistence type="predicted"/>
<gene>
    <name evidence="6" type="ORF">C1I91_10765</name>
</gene>
<dbReference type="PRINTS" id="PR00411">
    <property type="entry name" value="PNDRDTASEI"/>
</dbReference>
<evidence type="ECO:0000256" key="1">
    <source>
        <dbReference type="ARBA" id="ARBA00001974"/>
    </source>
</evidence>
<protein>
    <submittedName>
        <fullName evidence="6">NAD(P)/FAD-dependent oxidoreductase</fullName>
    </submittedName>
</protein>
<dbReference type="SUPFAM" id="SSF51905">
    <property type="entry name" value="FAD/NAD(P)-binding domain"/>
    <property type="match status" value="2"/>
</dbReference>
<evidence type="ECO:0000259" key="5">
    <source>
        <dbReference type="Pfam" id="PF18267"/>
    </source>
</evidence>
<dbReference type="Proteomes" id="UP000286268">
    <property type="component" value="Chromosome"/>
</dbReference>
<dbReference type="PANTHER" id="PTHR43429:SF3">
    <property type="entry name" value="NITRITE REDUCTASE [NAD(P)H]"/>
    <property type="match status" value="1"/>
</dbReference>
<dbReference type="Gene3D" id="3.30.390.30">
    <property type="match status" value="1"/>
</dbReference>
<evidence type="ECO:0000259" key="4">
    <source>
        <dbReference type="Pfam" id="PF07992"/>
    </source>
</evidence>